<dbReference type="GO" id="GO:0098552">
    <property type="term" value="C:side of membrane"/>
    <property type="evidence" value="ECO:0007669"/>
    <property type="project" value="UniProtKB-KW"/>
</dbReference>
<protein>
    <submittedName>
        <fullName evidence="10">LY6/PLAUR domain containing 6B</fullName>
    </submittedName>
</protein>
<dbReference type="Pfam" id="PF16975">
    <property type="entry name" value="UPAR_LY6_2"/>
    <property type="match status" value="1"/>
</dbReference>
<feature type="transmembrane region" description="Helical" evidence="9">
    <location>
        <begin position="12"/>
        <end position="30"/>
    </location>
</feature>
<keyword evidence="7" id="KW-0325">Glycoprotein</keyword>
<keyword evidence="8" id="KW-0449">Lipoprotein</keyword>
<dbReference type="InterPro" id="IPR045860">
    <property type="entry name" value="Snake_toxin-like_sf"/>
</dbReference>
<keyword evidence="5 9" id="KW-0472">Membrane</keyword>
<keyword evidence="9" id="KW-0812">Transmembrane</keyword>
<evidence type="ECO:0000256" key="2">
    <source>
        <dbReference type="ARBA" id="ARBA00022475"/>
    </source>
</evidence>
<dbReference type="Ensembl" id="ENSMMDT00005023858.1">
    <property type="protein sequence ID" value="ENSMMDP00005023351.1"/>
    <property type="gene ID" value="ENSMMDG00005011268.1"/>
</dbReference>
<dbReference type="GO" id="GO:0005886">
    <property type="term" value="C:plasma membrane"/>
    <property type="evidence" value="ECO:0007669"/>
    <property type="project" value="UniProtKB-SubCell"/>
</dbReference>
<evidence type="ECO:0000256" key="3">
    <source>
        <dbReference type="ARBA" id="ARBA00022622"/>
    </source>
</evidence>
<organism evidence="10 11">
    <name type="scientific">Myripristis murdjan</name>
    <name type="common">pinecone soldierfish</name>
    <dbReference type="NCBI Taxonomy" id="586833"/>
    <lineage>
        <taxon>Eukaryota</taxon>
        <taxon>Metazoa</taxon>
        <taxon>Chordata</taxon>
        <taxon>Craniata</taxon>
        <taxon>Vertebrata</taxon>
        <taxon>Euteleostomi</taxon>
        <taxon>Actinopterygii</taxon>
        <taxon>Neopterygii</taxon>
        <taxon>Teleostei</taxon>
        <taxon>Neoteleostei</taxon>
        <taxon>Acanthomorphata</taxon>
        <taxon>Holocentriformes</taxon>
        <taxon>Holocentridae</taxon>
        <taxon>Myripristis</taxon>
    </lineage>
</organism>
<dbReference type="FunCoup" id="A0A667YQE8">
    <property type="interactions" value="132"/>
</dbReference>
<evidence type="ECO:0000256" key="6">
    <source>
        <dbReference type="ARBA" id="ARBA00023157"/>
    </source>
</evidence>
<comment type="subcellular location">
    <subcellularLocation>
        <location evidence="1">Cell membrane</location>
        <topology evidence="1">Lipid-anchor</topology>
        <topology evidence="1">GPI-anchor</topology>
    </subcellularLocation>
</comment>
<keyword evidence="3" id="KW-0336">GPI-anchor</keyword>
<reference evidence="10" key="1">
    <citation type="submission" date="2019-06" db="EMBL/GenBank/DDBJ databases">
        <authorList>
            <consortium name="Wellcome Sanger Institute Data Sharing"/>
        </authorList>
    </citation>
    <scope>NUCLEOTIDE SEQUENCE [LARGE SCALE GENOMIC DNA]</scope>
</reference>
<gene>
    <name evidence="10" type="primary">LYPD6B</name>
    <name evidence="10" type="synonym">lypd6b</name>
</gene>
<keyword evidence="2" id="KW-1003">Cell membrane</keyword>
<name>A0A667YQE8_9TELE</name>
<evidence type="ECO:0000313" key="11">
    <source>
        <dbReference type="Proteomes" id="UP000472263"/>
    </source>
</evidence>
<sequence>MKTDSPKKNRFHLLVPTLNLCFAATMMAANHFAAEIAQFLAGTILFALSDLIYFHVSTTPFPKSFKCFTCDQAHDNYNCNRWAEDTWCPQNTQFCMTVHHFTSHGKTKSVTKRCAAREDCYMECVSCCEGMICNIEVPTNYTNAVFAKRQTVYSSAPPQRTRALLTIASLGLSRLFAG</sequence>
<evidence type="ECO:0000256" key="1">
    <source>
        <dbReference type="ARBA" id="ARBA00004609"/>
    </source>
</evidence>
<evidence type="ECO:0000256" key="9">
    <source>
        <dbReference type="SAM" id="Phobius"/>
    </source>
</evidence>
<dbReference type="InParanoid" id="A0A667YQE8"/>
<dbReference type="SUPFAM" id="SSF57302">
    <property type="entry name" value="Snake toxin-like"/>
    <property type="match status" value="1"/>
</dbReference>
<keyword evidence="6" id="KW-1015">Disulfide bond</keyword>
<dbReference type="GO" id="GO:0030548">
    <property type="term" value="F:acetylcholine receptor regulator activity"/>
    <property type="evidence" value="ECO:0007669"/>
    <property type="project" value="InterPro"/>
</dbReference>
<evidence type="ECO:0000256" key="8">
    <source>
        <dbReference type="ARBA" id="ARBA00023288"/>
    </source>
</evidence>
<dbReference type="Proteomes" id="UP000472263">
    <property type="component" value="Chromosome 21"/>
</dbReference>
<feature type="transmembrane region" description="Helical" evidence="9">
    <location>
        <begin position="36"/>
        <end position="56"/>
    </location>
</feature>
<dbReference type="AlphaFoldDB" id="A0A667YQE8"/>
<reference evidence="10" key="2">
    <citation type="submission" date="2025-08" db="UniProtKB">
        <authorList>
            <consortium name="Ensembl"/>
        </authorList>
    </citation>
    <scope>IDENTIFICATION</scope>
</reference>
<keyword evidence="9" id="KW-1133">Transmembrane helix</keyword>
<proteinExistence type="predicted"/>
<evidence type="ECO:0000256" key="7">
    <source>
        <dbReference type="ARBA" id="ARBA00023180"/>
    </source>
</evidence>
<keyword evidence="4" id="KW-0732">Signal</keyword>
<evidence type="ECO:0000256" key="4">
    <source>
        <dbReference type="ARBA" id="ARBA00022729"/>
    </source>
</evidence>
<evidence type="ECO:0000256" key="5">
    <source>
        <dbReference type="ARBA" id="ARBA00023136"/>
    </source>
</evidence>
<dbReference type="InterPro" id="IPR039457">
    <property type="entry name" value="LYPD6-like"/>
</dbReference>
<reference evidence="10" key="3">
    <citation type="submission" date="2025-09" db="UniProtKB">
        <authorList>
            <consortium name="Ensembl"/>
        </authorList>
    </citation>
    <scope>IDENTIFICATION</scope>
</reference>
<evidence type="ECO:0000313" key="10">
    <source>
        <dbReference type="Ensembl" id="ENSMMDP00005023351.1"/>
    </source>
</evidence>
<accession>A0A667YQE8</accession>
<dbReference type="GeneTree" id="ENSGT00390000000220"/>
<dbReference type="PANTHER" id="PTHR31171:SF3">
    <property type="entry name" value="LY6_PLAUR DOMAIN-CONTAINING PROTEIN 6B"/>
    <property type="match status" value="1"/>
</dbReference>
<keyword evidence="11" id="KW-1185">Reference proteome</keyword>
<dbReference type="PANTHER" id="PTHR31171">
    <property type="entry name" value="LY6/PLAUR DOMAIN-CONTAINING PROTEIN 6"/>
    <property type="match status" value="1"/>
</dbReference>